<dbReference type="PANTHER" id="PTHR14233:SF4">
    <property type="entry name" value="SOLUTE CARRIER FAMILY 35 MEMBER F2"/>
    <property type="match status" value="1"/>
</dbReference>
<dbReference type="STRING" id="1314790.A0A1Y1X7M1"/>
<reference evidence="8 9" key="1">
    <citation type="submission" date="2016-07" db="EMBL/GenBank/DDBJ databases">
        <title>Pervasive Adenine N6-methylation of Active Genes in Fungi.</title>
        <authorList>
            <consortium name="DOE Joint Genome Institute"/>
            <person name="Mondo S.J."/>
            <person name="Dannebaum R.O."/>
            <person name="Kuo R.C."/>
            <person name="Labutti K."/>
            <person name="Haridas S."/>
            <person name="Kuo A."/>
            <person name="Salamov A."/>
            <person name="Ahrendt S.R."/>
            <person name="Lipzen A."/>
            <person name="Sullivan W."/>
            <person name="Andreopoulos W.B."/>
            <person name="Clum A."/>
            <person name="Lindquist E."/>
            <person name="Daum C."/>
            <person name="Ramamoorthy G.K."/>
            <person name="Gryganskyi A."/>
            <person name="Culley D."/>
            <person name="Magnuson J.K."/>
            <person name="James T.Y."/>
            <person name="O'Malley M.A."/>
            <person name="Stajich J.E."/>
            <person name="Spatafora J.W."/>
            <person name="Visel A."/>
            <person name="Grigoriev I.V."/>
        </authorList>
    </citation>
    <scope>NUCLEOTIDE SEQUENCE [LARGE SCALE GENOMIC DNA]</scope>
    <source>
        <strain evidence="8 9">CBS 931.73</strain>
    </source>
</reference>
<name>A0A1Y1X7M1_9FUNG</name>
<evidence type="ECO:0000256" key="2">
    <source>
        <dbReference type="ARBA" id="ARBA00007863"/>
    </source>
</evidence>
<dbReference type="OrthoDB" id="429955at2759"/>
<dbReference type="InterPro" id="IPR037185">
    <property type="entry name" value="EmrE-like"/>
</dbReference>
<keyword evidence="4 7" id="KW-0812">Transmembrane</keyword>
<comment type="similarity">
    <text evidence="2">Belongs to the SLC35F solute transporter family.</text>
</comment>
<feature type="transmembrane region" description="Helical" evidence="7">
    <location>
        <begin position="244"/>
        <end position="265"/>
    </location>
</feature>
<evidence type="ECO:0000313" key="8">
    <source>
        <dbReference type="EMBL" id="ORX81708.1"/>
    </source>
</evidence>
<dbReference type="GO" id="GO:0022857">
    <property type="term" value="F:transmembrane transporter activity"/>
    <property type="evidence" value="ECO:0007669"/>
    <property type="project" value="InterPro"/>
</dbReference>
<evidence type="ECO:0000256" key="5">
    <source>
        <dbReference type="ARBA" id="ARBA00022989"/>
    </source>
</evidence>
<feature type="transmembrane region" description="Helical" evidence="7">
    <location>
        <begin position="272"/>
        <end position="292"/>
    </location>
</feature>
<evidence type="ECO:0000256" key="4">
    <source>
        <dbReference type="ARBA" id="ARBA00022692"/>
    </source>
</evidence>
<dbReference type="PANTHER" id="PTHR14233">
    <property type="entry name" value="DUF914-RELATED"/>
    <property type="match status" value="1"/>
</dbReference>
<feature type="transmembrane region" description="Helical" evidence="7">
    <location>
        <begin position="298"/>
        <end position="317"/>
    </location>
</feature>
<evidence type="ECO:0000256" key="6">
    <source>
        <dbReference type="ARBA" id="ARBA00023136"/>
    </source>
</evidence>
<feature type="transmembrane region" description="Helical" evidence="7">
    <location>
        <begin position="145"/>
        <end position="168"/>
    </location>
</feature>
<comment type="subcellular location">
    <subcellularLocation>
        <location evidence="1">Membrane</location>
        <topology evidence="1">Multi-pass membrane protein</topology>
    </subcellularLocation>
</comment>
<keyword evidence="6 7" id="KW-0472">Membrane</keyword>
<dbReference type="InParanoid" id="A0A1Y1X7M1"/>
<evidence type="ECO:0000313" key="9">
    <source>
        <dbReference type="Proteomes" id="UP000193498"/>
    </source>
</evidence>
<proteinExistence type="inferred from homology"/>
<evidence type="ECO:0000256" key="3">
    <source>
        <dbReference type="ARBA" id="ARBA00022448"/>
    </source>
</evidence>
<dbReference type="Pfam" id="PF06027">
    <property type="entry name" value="SLC35F"/>
    <property type="match status" value="1"/>
</dbReference>
<dbReference type="InterPro" id="IPR009262">
    <property type="entry name" value="SLC35_F1/F2/F6"/>
</dbReference>
<sequence>MDEHQVRPTIRAPFALLKNRRFLLAFALGQYLSLCTTSTSMVSTELATRKKVNIPTTQSFLVYLGLAVVYFSYSFYKIGLSGVWENMKKSWWKYLLLAVMDVEANYFTVKAFQYTSMLSIMLLDVWAIPVVMVLSFLLLKTRYRLAQYVGVAAALVGIGLLILSDVLANRVSSDGDSVKGDLFCLLGATLYGFTNVTEEYFIRSRPLYEVIGMLGFFGTIVNGIQLVILERSELVGIVWDGETVGLIIIFSILLFSFYSVAPILFRLSSSTFFNISMLTSDFYGLILGLIVYHYTIHWLYPIAYVVIICSIIIYNLTSASTDDLAKRHDHTEPA</sequence>
<comment type="caution">
    <text evidence="8">The sequence shown here is derived from an EMBL/GenBank/DDBJ whole genome shotgun (WGS) entry which is preliminary data.</text>
</comment>
<dbReference type="AlphaFoldDB" id="A0A1Y1X7M1"/>
<feature type="transmembrane region" description="Helical" evidence="7">
    <location>
        <begin position="210"/>
        <end position="229"/>
    </location>
</feature>
<protein>
    <submittedName>
        <fullName evidence="8">DUF914-domain-containing protein</fullName>
    </submittedName>
</protein>
<keyword evidence="5 7" id="KW-1133">Transmembrane helix</keyword>
<keyword evidence="3" id="KW-0813">Transport</keyword>
<dbReference type="InterPro" id="IPR052221">
    <property type="entry name" value="SLC35F_Transporter"/>
</dbReference>
<dbReference type="SUPFAM" id="SSF103481">
    <property type="entry name" value="Multidrug resistance efflux transporter EmrE"/>
    <property type="match status" value="1"/>
</dbReference>
<gene>
    <name evidence="8" type="ORF">K493DRAFT_270334</name>
</gene>
<feature type="transmembrane region" description="Helical" evidence="7">
    <location>
        <begin position="114"/>
        <end position="138"/>
    </location>
</feature>
<feature type="transmembrane region" description="Helical" evidence="7">
    <location>
        <begin position="60"/>
        <end position="79"/>
    </location>
</feature>
<keyword evidence="9" id="KW-1185">Reference proteome</keyword>
<dbReference type="EMBL" id="MCFE01000694">
    <property type="protein sequence ID" value="ORX81708.1"/>
    <property type="molecule type" value="Genomic_DNA"/>
</dbReference>
<accession>A0A1Y1X7M1</accession>
<evidence type="ECO:0000256" key="7">
    <source>
        <dbReference type="SAM" id="Phobius"/>
    </source>
</evidence>
<dbReference type="FunCoup" id="A0A1Y1X7M1">
    <property type="interactions" value="260"/>
</dbReference>
<evidence type="ECO:0000256" key="1">
    <source>
        <dbReference type="ARBA" id="ARBA00004141"/>
    </source>
</evidence>
<dbReference type="GO" id="GO:0016020">
    <property type="term" value="C:membrane"/>
    <property type="evidence" value="ECO:0007669"/>
    <property type="project" value="UniProtKB-SubCell"/>
</dbReference>
<organism evidence="8 9">
    <name type="scientific">Basidiobolus meristosporus CBS 931.73</name>
    <dbReference type="NCBI Taxonomy" id="1314790"/>
    <lineage>
        <taxon>Eukaryota</taxon>
        <taxon>Fungi</taxon>
        <taxon>Fungi incertae sedis</taxon>
        <taxon>Zoopagomycota</taxon>
        <taxon>Entomophthoromycotina</taxon>
        <taxon>Basidiobolomycetes</taxon>
        <taxon>Basidiobolales</taxon>
        <taxon>Basidiobolaceae</taxon>
        <taxon>Basidiobolus</taxon>
    </lineage>
</organism>
<feature type="transmembrane region" description="Helical" evidence="7">
    <location>
        <begin position="180"/>
        <end position="198"/>
    </location>
</feature>
<dbReference type="Proteomes" id="UP000193498">
    <property type="component" value="Unassembled WGS sequence"/>
</dbReference>